<comment type="caution">
    <text evidence="1">The sequence shown here is derived from an EMBL/GenBank/DDBJ whole genome shotgun (WGS) entry which is preliminary data.</text>
</comment>
<name>A0A7C9IT92_9LACO</name>
<gene>
    <name evidence="1" type="ORF">GB992_07150</name>
</gene>
<accession>A0A7C9IT92</accession>
<reference evidence="1 2" key="1">
    <citation type="journal article" date="2019" name="Appl. Environ. Microbiol.">
        <title>Genetic determinants of hydroxycinnamic acid metabolism in heterofermentative lactobacilli.</title>
        <authorList>
            <person name="Gaur G."/>
            <person name="Oh J.H."/>
            <person name="Filannino P."/>
            <person name="Gobbetti M."/>
            <person name="van Pijkeren J.P."/>
            <person name="Ganzle M.G."/>
        </authorList>
    </citation>
    <scope>NUCLEOTIDE SEQUENCE [LARGE SCALE GENOMIC DNA]</scope>
    <source>
        <strain evidence="1 2">FUA3583</strain>
    </source>
</reference>
<evidence type="ECO:0000313" key="1">
    <source>
        <dbReference type="EMBL" id="MYV05620.1"/>
    </source>
</evidence>
<dbReference type="EMBL" id="WEZT01000013">
    <property type="protein sequence ID" value="MYV05620.1"/>
    <property type="molecule type" value="Genomic_DNA"/>
</dbReference>
<sequence length="74" mass="8804">MTHQEEQKQLDIKRILESPTAPKEFKEQLIKRGLDGTLKYYQEENWRQFETADIFSNRNGRIDALIHALNRSSK</sequence>
<evidence type="ECO:0000313" key="2">
    <source>
        <dbReference type="Proteomes" id="UP000480570"/>
    </source>
</evidence>
<proteinExistence type="predicted"/>
<organism evidence="1 2">
    <name type="scientific">Furfurilactobacillus rossiae</name>
    <dbReference type="NCBI Taxonomy" id="231049"/>
    <lineage>
        <taxon>Bacteria</taxon>
        <taxon>Bacillati</taxon>
        <taxon>Bacillota</taxon>
        <taxon>Bacilli</taxon>
        <taxon>Lactobacillales</taxon>
        <taxon>Lactobacillaceae</taxon>
        <taxon>Furfurilactobacillus</taxon>
    </lineage>
</organism>
<dbReference type="RefSeq" id="WP_017261535.1">
    <property type="nucleotide sequence ID" value="NZ_CP040576.1"/>
</dbReference>
<dbReference type="Proteomes" id="UP000480570">
    <property type="component" value="Unassembled WGS sequence"/>
</dbReference>
<protein>
    <submittedName>
        <fullName evidence="1">Uncharacterized protein</fullName>
    </submittedName>
</protein>
<dbReference type="AlphaFoldDB" id="A0A7C9IT92"/>